<dbReference type="InterPro" id="IPR017871">
    <property type="entry name" value="ABC_transporter-like_CS"/>
</dbReference>
<name>A0ABQ8H8V5_9ROSI</name>
<dbReference type="Gene3D" id="3.40.50.300">
    <property type="entry name" value="P-loop containing nucleotide triphosphate hydrolases"/>
    <property type="match status" value="1"/>
</dbReference>
<dbReference type="InterPro" id="IPR026082">
    <property type="entry name" value="ABCA"/>
</dbReference>
<reference evidence="4 5" key="1">
    <citation type="submission" date="2021-02" db="EMBL/GenBank/DDBJ databases">
        <title>Plant Genome Project.</title>
        <authorList>
            <person name="Zhang R.-G."/>
        </authorList>
    </citation>
    <scope>NUCLEOTIDE SEQUENCE [LARGE SCALE GENOMIC DNA]</scope>
    <source>
        <tissue evidence="4">Leaves</tissue>
    </source>
</reference>
<dbReference type="InterPro" id="IPR056788">
    <property type="entry name" value="ABCA2/9/11_C"/>
</dbReference>
<gene>
    <name evidence="4" type="ORF">JRO89_XS13G0173600</name>
</gene>
<dbReference type="PANTHER" id="PTHR19229">
    <property type="entry name" value="ATP-BINDING CASSETTE TRANSPORTER SUBFAMILY A ABCA"/>
    <property type="match status" value="1"/>
</dbReference>
<dbReference type="Pfam" id="PF25158">
    <property type="entry name" value="ABCA11_C"/>
    <property type="match status" value="1"/>
</dbReference>
<dbReference type="PROSITE" id="PS50893">
    <property type="entry name" value="ABC_TRANSPORTER_2"/>
    <property type="match status" value="1"/>
</dbReference>
<dbReference type="SUPFAM" id="SSF52540">
    <property type="entry name" value="P-loop containing nucleoside triphosphate hydrolases"/>
    <property type="match status" value="1"/>
</dbReference>
<comment type="similarity">
    <text evidence="1">Belongs to the ABC transporter superfamily. ABCA family. CPR flippase (TC 3.A.1.211) subfamily.</text>
</comment>
<proteinExistence type="inferred from homology"/>
<organism evidence="4 5">
    <name type="scientific">Xanthoceras sorbifolium</name>
    <dbReference type="NCBI Taxonomy" id="99658"/>
    <lineage>
        <taxon>Eukaryota</taxon>
        <taxon>Viridiplantae</taxon>
        <taxon>Streptophyta</taxon>
        <taxon>Embryophyta</taxon>
        <taxon>Tracheophyta</taxon>
        <taxon>Spermatophyta</taxon>
        <taxon>Magnoliopsida</taxon>
        <taxon>eudicotyledons</taxon>
        <taxon>Gunneridae</taxon>
        <taxon>Pentapetalae</taxon>
        <taxon>rosids</taxon>
        <taxon>malvids</taxon>
        <taxon>Sapindales</taxon>
        <taxon>Sapindaceae</taxon>
        <taxon>Xanthoceroideae</taxon>
        <taxon>Xanthoceras</taxon>
    </lineage>
</organism>
<keyword evidence="2" id="KW-0472">Membrane</keyword>
<evidence type="ECO:0000256" key="2">
    <source>
        <dbReference type="SAM" id="Phobius"/>
    </source>
</evidence>
<evidence type="ECO:0000256" key="1">
    <source>
        <dbReference type="ARBA" id="ARBA00008526"/>
    </source>
</evidence>
<accession>A0ABQ8H8V5</accession>
<evidence type="ECO:0000313" key="4">
    <source>
        <dbReference type="EMBL" id="KAH7550337.1"/>
    </source>
</evidence>
<evidence type="ECO:0000313" key="5">
    <source>
        <dbReference type="Proteomes" id="UP000827721"/>
    </source>
</evidence>
<feature type="domain" description="ABC transporter" evidence="3">
    <location>
        <begin position="148"/>
        <end position="381"/>
    </location>
</feature>
<dbReference type="Proteomes" id="UP000827721">
    <property type="component" value="Unassembled WGS sequence"/>
</dbReference>
<dbReference type="PANTHER" id="PTHR19229:SF205">
    <property type="entry name" value="ABC TRANSPORTER A FAMILY MEMBER 1-RELATED"/>
    <property type="match status" value="1"/>
</dbReference>
<dbReference type="Pfam" id="PF00005">
    <property type="entry name" value="ABC_tran"/>
    <property type="match status" value="1"/>
</dbReference>
<sequence length="468" mass="51426">MRDECVCDKHNQADIFVLVLKTQESVAKQLEKGILKFVNDVYHWLTATFFLWFMLAIYFDNIIPSALSVRKSIFYFLMPGYWTGKGGNKVEEGGCCCTGSVPALEHVTPDDEDVCEEENIVKEQTRGGRVESNVAVQIRGLVKTYPGMRKMDCCKCKKTSPFHAVKGSWMNVDKNRLFCLLGPNGAGKTTTIICLTGITPVTAGDASIYGYSIRSSAGLSNIRRIIGVGPQFDILWQELSGQEHLHLFASIKGLPPASIKSNAENSLAEVRLTGAAKVRAGSYSGGMKRRLSVAIALIGDPELTFWMNRLLHLNILPKEESKDFLTFVIPRDRAAFNNIQLGLTTLEEVFLNIVRQAELENSQAEGRLVTLTLTSGASVEEPQLRARFVGIPGSETAENPRGIMVEVYWETDDSGALRIAGHSPETLIPPSVRMSDYKISTSNSNSLGCNAQVRGIVIEPSQLSSANI</sequence>
<comment type="caution">
    <text evidence="4">The sequence shown here is derived from an EMBL/GenBank/DDBJ whole genome shotgun (WGS) entry which is preliminary data.</text>
</comment>
<dbReference type="EMBL" id="JAFEMO010000013">
    <property type="protein sequence ID" value="KAH7550337.1"/>
    <property type="molecule type" value="Genomic_DNA"/>
</dbReference>
<protein>
    <recommendedName>
        <fullName evidence="3">ABC transporter domain-containing protein</fullName>
    </recommendedName>
</protein>
<dbReference type="InterPro" id="IPR003439">
    <property type="entry name" value="ABC_transporter-like_ATP-bd"/>
</dbReference>
<feature type="transmembrane region" description="Helical" evidence="2">
    <location>
        <begin position="41"/>
        <end position="59"/>
    </location>
</feature>
<keyword evidence="5" id="KW-1185">Reference proteome</keyword>
<keyword evidence="2" id="KW-0812">Transmembrane</keyword>
<evidence type="ECO:0000259" key="3">
    <source>
        <dbReference type="PROSITE" id="PS50893"/>
    </source>
</evidence>
<keyword evidence="2" id="KW-1133">Transmembrane helix</keyword>
<dbReference type="PROSITE" id="PS00211">
    <property type="entry name" value="ABC_TRANSPORTER_1"/>
    <property type="match status" value="1"/>
</dbReference>
<dbReference type="InterPro" id="IPR027417">
    <property type="entry name" value="P-loop_NTPase"/>
</dbReference>